<comment type="caution">
    <text evidence="2">The sequence shown here is derived from an EMBL/GenBank/DDBJ whole genome shotgun (WGS) entry which is preliminary data.</text>
</comment>
<evidence type="ECO:0000313" key="3">
    <source>
        <dbReference type="Proteomes" id="UP000656077"/>
    </source>
</evidence>
<evidence type="ECO:0000313" key="2">
    <source>
        <dbReference type="EMBL" id="MVX63740.1"/>
    </source>
</evidence>
<organism evidence="2 3">
    <name type="scientific">Clostridium chromiireducens</name>
    <dbReference type="NCBI Taxonomy" id="225345"/>
    <lineage>
        <taxon>Bacteria</taxon>
        <taxon>Bacillati</taxon>
        <taxon>Bacillota</taxon>
        <taxon>Clostridia</taxon>
        <taxon>Eubacteriales</taxon>
        <taxon>Clostridiaceae</taxon>
        <taxon>Clostridium</taxon>
    </lineage>
</organism>
<dbReference type="Proteomes" id="UP000656077">
    <property type="component" value="Unassembled WGS sequence"/>
</dbReference>
<feature type="coiled-coil region" evidence="1">
    <location>
        <begin position="319"/>
        <end position="346"/>
    </location>
</feature>
<sequence length="358" mass="42287">MADLTPASFRITEEDKEKFKSITKEFGFGNQSEAFTELINTWEMSQAKKSFNGDRAKEIEVFQTTLSKLGSIFLNTLEFNESSEERIRDEVTLELTTKDRVISNLQDQLEKIKINNSELEKNFKEKSTELNQAKETIIDLSNNIDKLKKDLDDKQKTIDILNKSNVNQLEQLEQYKDLKSINDLLLKQLEELESKTVSLETTNKQLSDKVNNSEDMISFYKENIADLKRDVEAYKEDLKDLDIKHSKYIEELEIKHIKQLDEIKSNYEKSIEKEKVISDQYRDELTILDQKYNDQIKEIKTEHKRISENEINLIKEQLVEKYNLQLDKKDLQIEKFKNEIEQIKSKFSSRKTSKQERE</sequence>
<name>A0A964RLH3_9CLOT</name>
<dbReference type="AlphaFoldDB" id="A0A964RLH3"/>
<accession>A0A964RLH3</accession>
<dbReference type="RefSeq" id="WP_160358834.1">
    <property type="nucleotide sequence ID" value="NZ_WSRQ01000010.1"/>
</dbReference>
<gene>
    <name evidence="2" type="ORF">GKZ28_08530</name>
</gene>
<dbReference type="Gene3D" id="1.10.287.1490">
    <property type="match status" value="1"/>
</dbReference>
<reference evidence="2" key="1">
    <citation type="submission" date="2019-12" db="EMBL/GenBank/DDBJ databases">
        <title>Microbes associate with the intestines of laboratory mice.</title>
        <authorList>
            <person name="Navarre W."/>
            <person name="Wong E."/>
        </authorList>
    </citation>
    <scope>NUCLEOTIDE SEQUENCE</scope>
    <source>
        <strain evidence="2">NM79_F5</strain>
    </source>
</reference>
<protein>
    <submittedName>
        <fullName evidence="2">Uncharacterized protein</fullName>
    </submittedName>
</protein>
<evidence type="ECO:0000256" key="1">
    <source>
        <dbReference type="SAM" id="Coils"/>
    </source>
</evidence>
<feature type="coiled-coil region" evidence="1">
    <location>
        <begin position="102"/>
        <end position="251"/>
    </location>
</feature>
<proteinExistence type="predicted"/>
<keyword evidence="1" id="KW-0175">Coiled coil</keyword>
<dbReference type="EMBL" id="WSRQ01000010">
    <property type="protein sequence ID" value="MVX63740.1"/>
    <property type="molecule type" value="Genomic_DNA"/>
</dbReference>